<dbReference type="Pfam" id="PF07244">
    <property type="entry name" value="POTRA"/>
    <property type="match status" value="4"/>
</dbReference>
<comment type="subcellular location">
    <subcellularLocation>
        <location evidence="1">Membrane</location>
    </subcellularLocation>
</comment>
<evidence type="ECO:0000313" key="10">
    <source>
        <dbReference type="Proteomes" id="UP000823616"/>
    </source>
</evidence>
<protein>
    <recommendedName>
        <fullName evidence="7">Outer membrane protein assembly factor BamA</fullName>
    </recommendedName>
</protein>
<dbReference type="PANTHER" id="PTHR12815:SF18">
    <property type="entry name" value="SORTING AND ASSEMBLY MACHINERY COMPONENT 50 HOMOLOG"/>
    <property type="match status" value="1"/>
</dbReference>
<accession>A0A9D9HGD8</accession>
<organism evidence="9 10">
    <name type="scientific">Candidatus Avitreponema avistercoris</name>
    <dbReference type="NCBI Taxonomy" id="2840705"/>
    <lineage>
        <taxon>Bacteria</taxon>
        <taxon>Pseudomonadati</taxon>
        <taxon>Spirochaetota</taxon>
        <taxon>Spirochaetia</taxon>
        <taxon>Spirochaetales</taxon>
        <taxon>Candidatus Avitreponema</taxon>
    </lineage>
</organism>
<reference evidence="9" key="1">
    <citation type="submission" date="2020-10" db="EMBL/GenBank/DDBJ databases">
        <authorList>
            <person name="Gilroy R."/>
        </authorList>
    </citation>
    <scope>NUCLEOTIDE SEQUENCE</scope>
    <source>
        <strain evidence="9">B3-4054</strain>
    </source>
</reference>
<reference evidence="9" key="2">
    <citation type="journal article" date="2021" name="PeerJ">
        <title>Extensive microbial diversity within the chicken gut microbiome revealed by metagenomics and culture.</title>
        <authorList>
            <person name="Gilroy R."/>
            <person name="Ravi A."/>
            <person name="Getino M."/>
            <person name="Pursley I."/>
            <person name="Horton D.L."/>
            <person name="Alikhan N.F."/>
            <person name="Baker D."/>
            <person name="Gharbi K."/>
            <person name="Hall N."/>
            <person name="Watson M."/>
            <person name="Adriaenssens E.M."/>
            <person name="Foster-Nyarko E."/>
            <person name="Jarju S."/>
            <person name="Secka A."/>
            <person name="Antonio M."/>
            <person name="Oren A."/>
            <person name="Chaudhuri R.R."/>
            <person name="La Ragione R."/>
            <person name="Hildebrand F."/>
            <person name="Pallen M.J."/>
        </authorList>
    </citation>
    <scope>NUCLEOTIDE SEQUENCE</scope>
    <source>
        <strain evidence="9">B3-4054</strain>
    </source>
</reference>
<dbReference type="PANTHER" id="PTHR12815">
    <property type="entry name" value="SORTING AND ASSEMBLY MACHINERY SAMM50 PROTEIN FAMILY MEMBER"/>
    <property type="match status" value="1"/>
</dbReference>
<evidence type="ECO:0000259" key="8">
    <source>
        <dbReference type="PROSITE" id="PS51779"/>
    </source>
</evidence>
<evidence type="ECO:0000256" key="3">
    <source>
        <dbReference type="ARBA" id="ARBA00022692"/>
    </source>
</evidence>
<dbReference type="PIRSF" id="PIRSF006076">
    <property type="entry name" value="OM_assembly_OMP85"/>
    <property type="match status" value="1"/>
</dbReference>
<dbReference type="Proteomes" id="UP000823616">
    <property type="component" value="Unassembled WGS sequence"/>
</dbReference>
<dbReference type="AlphaFoldDB" id="A0A9D9HGD8"/>
<comment type="caution">
    <text evidence="9">The sequence shown here is derived from an EMBL/GenBank/DDBJ whole genome shotgun (WGS) entry which is preliminary data.</text>
</comment>
<evidence type="ECO:0000256" key="6">
    <source>
        <dbReference type="ARBA" id="ARBA00023237"/>
    </source>
</evidence>
<proteinExistence type="predicted"/>
<keyword evidence="4" id="KW-0677">Repeat</keyword>
<evidence type="ECO:0000313" key="9">
    <source>
        <dbReference type="EMBL" id="MBO8449864.1"/>
    </source>
</evidence>
<dbReference type="GO" id="GO:0009279">
    <property type="term" value="C:cell outer membrane"/>
    <property type="evidence" value="ECO:0007669"/>
    <property type="project" value="UniProtKB-UniRule"/>
</dbReference>
<sequence length="872" mass="98917">MTIFVHPRKTGIKSAGIPFYPVLFMLLALLASGPVFSQETTPEAASGNPAAAADTDQTEAGGLPDGWYQGKRIADIPFYGLHSVDPGELENVFASYIGQPFSDDLYVDILQRLYGLEYFTDIVTEVLPADASLEEILLTFTVTERPVVRRIVFTGNQSFRPGVLLENITVKEGDIYNESGVLMDERNLRNFYLSKGYDAVTVSRVVENNEDGSVTLRFVVNEGRPTVISRISFEGNSLVNEKTLKRRMTLKESGWFSSGAFSESDLINDRNAIRLYYVQQGYVDAAVENVIRNIDTETDPERNLLELTFIIREGERFTYGGTEIEGNHVFSSEQLLGNIDLDPGDILNLSRLEEGLQALADVYYENGYTSTQIDTSEIRDPDQRTISYRIQITENERSHVESILIVGNSKTNEDVIRREFLFEEGDIFSKAKLMNTVRNLYNLRFFSTVVPQITQGSEQNLVDVVMNVEEQSTASFQFGITFSGVSDSDTFPLSVFLQWQDMNFLGTGLDLSAGITASTDTQSISLGYTHNWFLGTPLSVTFSLSASHRYLYTYEDSIGTVFPDEYVNEFGIVPDPFESRQEYEDATTLDDTYRMRYEQWAFSFSSSTGYRWYPEIAPLSLRGGIRFGVVRNEYDELLHRPADPTVRDRNHHWTWENSVWVRASLDDRDINYDPSEGWFVSEQLSYHGLFPVIESDYFFKSETKLEGYLTLLDLPVTDSWNLKFVLAGFSTLALQMPVTGKSISETNKLYIDGMFNGRGWTDIYYRSSARGNFMWSNSAEFRMPLVPGALAFDFFFDAVLMQDSLATVSSTRIDDFFFSFGPGLRFSIPQFPLRLLFTNVFRVRDGNVVWGEDGRSNGPDWAFVLSFNMVNY</sequence>
<dbReference type="InterPro" id="IPR010827">
    <property type="entry name" value="BamA/TamA_POTRA"/>
</dbReference>
<evidence type="ECO:0000256" key="1">
    <source>
        <dbReference type="ARBA" id="ARBA00004370"/>
    </source>
</evidence>
<dbReference type="NCBIfam" id="TIGR03303">
    <property type="entry name" value="OM_YaeT"/>
    <property type="match status" value="1"/>
</dbReference>
<keyword evidence="2" id="KW-1134">Transmembrane beta strand</keyword>
<dbReference type="InterPro" id="IPR039910">
    <property type="entry name" value="D15-like"/>
</dbReference>
<dbReference type="InterPro" id="IPR023707">
    <property type="entry name" value="OM_assembly_BamA"/>
</dbReference>
<evidence type="ECO:0000256" key="4">
    <source>
        <dbReference type="ARBA" id="ARBA00022737"/>
    </source>
</evidence>
<dbReference type="InterPro" id="IPR034746">
    <property type="entry name" value="POTRA"/>
</dbReference>
<keyword evidence="5" id="KW-0472">Membrane</keyword>
<evidence type="ECO:0000256" key="7">
    <source>
        <dbReference type="NCBIfam" id="TIGR03303"/>
    </source>
</evidence>
<dbReference type="EMBL" id="JADIMS010000036">
    <property type="protein sequence ID" value="MBO8449864.1"/>
    <property type="molecule type" value="Genomic_DNA"/>
</dbReference>
<evidence type="ECO:0000256" key="2">
    <source>
        <dbReference type="ARBA" id="ARBA00022452"/>
    </source>
</evidence>
<keyword evidence="3" id="KW-0812">Transmembrane</keyword>
<evidence type="ECO:0000256" key="5">
    <source>
        <dbReference type="ARBA" id="ARBA00023136"/>
    </source>
</evidence>
<gene>
    <name evidence="9" type="primary">bamA</name>
    <name evidence="9" type="ORF">IAA96_02025</name>
</gene>
<feature type="domain" description="POTRA" evidence="8">
    <location>
        <begin position="226"/>
        <end position="314"/>
    </location>
</feature>
<feature type="domain" description="POTRA" evidence="8">
    <location>
        <begin position="146"/>
        <end position="223"/>
    </location>
</feature>
<name>A0A9D9HGD8_9SPIR</name>
<dbReference type="Gene3D" id="2.40.160.50">
    <property type="entry name" value="membrane protein fhac: a member of the omp85/tpsb transporter family"/>
    <property type="match status" value="1"/>
</dbReference>
<keyword evidence="6" id="KW-0998">Cell outer membrane</keyword>
<dbReference type="Gene3D" id="3.10.20.310">
    <property type="entry name" value="membrane protein fhac"/>
    <property type="match status" value="5"/>
</dbReference>
<feature type="domain" description="POTRA" evidence="8">
    <location>
        <begin position="317"/>
        <end position="395"/>
    </location>
</feature>
<dbReference type="Pfam" id="PF01103">
    <property type="entry name" value="Omp85"/>
    <property type="match status" value="1"/>
</dbReference>
<feature type="domain" description="POTRA" evidence="8">
    <location>
        <begin position="398"/>
        <end position="471"/>
    </location>
</feature>
<dbReference type="PROSITE" id="PS51779">
    <property type="entry name" value="POTRA"/>
    <property type="match status" value="4"/>
</dbReference>
<dbReference type="GO" id="GO:0071709">
    <property type="term" value="P:membrane assembly"/>
    <property type="evidence" value="ECO:0007669"/>
    <property type="project" value="InterPro"/>
</dbReference>
<dbReference type="InterPro" id="IPR000184">
    <property type="entry name" value="Bac_surfAg_D15"/>
</dbReference>